<evidence type="ECO:0000313" key="7">
    <source>
        <dbReference type="Proteomes" id="UP000694680"/>
    </source>
</evidence>
<organism evidence="6 7">
    <name type="scientific">Gouania willdenowi</name>
    <name type="common">Blunt-snouted clingfish</name>
    <name type="synonym">Lepadogaster willdenowi</name>
    <dbReference type="NCBI Taxonomy" id="441366"/>
    <lineage>
        <taxon>Eukaryota</taxon>
        <taxon>Metazoa</taxon>
        <taxon>Chordata</taxon>
        <taxon>Craniata</taxon>
        <taxon>Vertebrata</taxon>
        <taxon>Euteleostomi</taxon>
        <taxon>Actinopterygii</taxon>
        <taxon>Neopterygii</taxon>
        <taxon>Teleostei</taxon>
        <taxon>Neoteleostei</taxon>
        <taxon>Acanthomorphata</taxon>
        <taxon>Ovalentaria</taxon>
        <taxon>Blenniimorphae</taxon>
        <taxon>Blenniiformes</taxon>
        <taxon>Gobiesocoidei</taxon>
        <taxon>Gobiesocidae</taxon>
        <taxon>Gobiesocinae</taxon>
        <taxon>Gouania</taxon>
    </lineage>
</organism>
<accession>A0A8C5H355</accession>
<evidence type="ECO:0000256" key="3">
    <source>
        <dbReference type="ARBA" id="ARBA00022490"/>
    </source>
</evidence>
<reference evidence="6" key="1">
    <citation type="submission" date="2020-06" db="EMBL/GenBank/DDBJ databases">
        <authorList>
            <consortium name="Wellcome Sanger Institute Data Sharing"/>
        </authorList>
    </citation>
    <scope>NUCLEOTIDE SEQUENCE [LARGE SCALE GENOMIC DNA]</scope>
</reference>
<evidence type="ECO:0000256" key="1">
    <source>
        <dbReference type="ARBA" id="ARBA00004123"/>
    </source>
</evidence>
<keyword evidence="7" id="KW-1185">Reference proteome</keyword>
<name>A0A8C5H355_GOUWI</name>
<proteinExistence type="predicted"/>
<feature type="domain" description="Essential protein Yae1 N-terminal" evidence="5">
    <location>
        <begin position="61"/>
        <end position="99"/>
    </location>
</feature>
<protein>
    <recommendedName>
        <fullName evidence="5">Essential protein Yae1 N-terminal domain-containing protein</fullName>
    </recommendedName>
</protein>
<reference evidence="6" key="2">
    <citation type="submission" date="2025-08" db="UniProtKB">
        <authorList>
            <consortium name="Ensembl"/>
        </authorList>
    </citation>
    <scope>IDENTIFICATION</scope>
</reference>
<dbReference type="Ensembl" id="ENSGWIT00000043189.1">
    <property type="protein sequence ID" value="ENSGWIP00000039729.1"/>
    <property type="gene ID" value="ENSGWIG00000020153.1"/>
</dbReference>
<comment type="subcellular location">
    <subcellularLocation>
        <location evidence="2">Cytoplasm</location>
    </subcellularLocation>
    <subcellularLocation>
        <location evidence="1">Nucleus</location>
    </subcellularLocation>
</comment>
<dbReference type="GO" id="GO:0005634">
    <property type="term" value="C:nucleus"/>
    <property type="evidence" value="ECO:0007669"/>
    <property type="project" value="UniProtKB-SubCell"/>
</dbReference>
<dbReference type="AlphaFoldDB" id="A0A8C5H355"/>
<gene>
    <name evidence="6" type="primary">otulina</name>
</gene>
<dbReference type="PANTHER" id="PTHR18829:SF0">
    <property type="entry name" value="PROTEIN YAE1 HOMOLOG"/>
    <property type="match status" value="1"/>
</dbReference>
<dbReference type="PANTHER" id="PTHR18829">
    <property type="entry name" value="PROTEIN YAE1 HOMOLOG"/>
    <property type="match status" value="1"/>
</dbReference>
<dbReference type="Proteomes" id="UP000694680">
    <property type="component" value="Chromosome 20"/>
</dbReference>
<evidence type="ECO:0000259" key="5">
    <source>
        <dbReference type="Pfam" id="PF09811"/>
    </source>
</evidence>
<sequence length="231" mass="25524">QLLADENTRGANLTTHYKLIIMSWLNASVLSSDDVFDETADELSLMDKEWTNNMKKRVLDGYVDGADAGEDASLQEGFNQGFIEGAARTAAVGTLKGTVCAIQSWYQIQHPGTPVPASVTELLQLITQHEHQVLDSINKDLENPPQTVSDISESMEDLEVKGCSESDCCKRAENMDMDSPSQPHTNCPESVKTTFSLSQSLNHLVQRCMDIVTELGLPHEIKDDLEKLKTQ</sequence>
<reference evidence="6" key="3">
    <citation type="submission" date="2025-09" db="UniProtKB">
        <authorList>
            <consortium name="Ensembl"/>
        </authorList>
    </citation>
    <scope>IDENTIFICATION</scope>
</reference>
<keyword evidence="4" id="KW-0539">Nucleus</keyword>
<evidence type="ECO:0000256" key="2">
    <source>
        <dbReference type="ARBA" id="ARBA00004496"/>
    </source>
</evidence>
<dbReference type="Pfam" id="PF09811">
    <property type="entry name" value="Yae1_N"/>
    <property type="match status" value="1"/>
</dbReference>
<evidence type="ECO:0000256" key="4">
    <source>
        <dbReference type="ARBA" id="ARBA00023242"/>
    </source>
</evidence>
<evidence type="ECO:0000313" key="6">
    <source>
        <dbReference type="Ensembl" id="ENSGWIP00000039729.1"/>
    </source>
</evidence>
<dbReference type="InterPro" id="IPR038881">
    <property type="entry name" value="Yae1-like"/>
</dbReference>
<dbReference type="InterPro" id="IPR019191">
    <property type="entry name" value="Essential_protein_Yae1_N"/>
</dbReference>
<dbReference type="GO" id="GO:0005737">
    <property type="term" value="C:cytoplasm"/>
    <property type="evidence" value="ECO:0007669"/>
    <property type="project" value="UniProtKB-SubCell"/>
</dbReference>
<keyword evidence="3" id="KW-0963">Cytoplasm</keyword>